<proteinExistence type="predicted"/>
<evidence type="ECO:0000313" key="3">
    <source>
        <dbReference type="Proteomes" id="UP000550136"/>
    </source>
</evidence>
<sequence length="182" mass="20766">MDRNLRLRLLIEAGDRATRPLRDIAGGSSAASRALKTTRDRLAELQRAQGDIAGFRALKIGLRSTEAELQTARQRVTELGRAMGQTQNPTRAMTRDFQRAKQEAERLERQHAQETRQLGDLRTRLRDAGIATTDLARHERELRRQVEGTNQELNDQERRLARTADRERRMAAGRARFSRAQG</sequence>
<feature type="region of interest" description="Disordered" evidence="1">
    <location>
        <begin position="143"/>
        <end position="182"/>
    </location>
</feature>
<organism evidence="2 3">
    <name type="scientific">Sphingomonas paucimobilis</name>
    <name type="common">Pseudomonas paucimobilis</name>
    <dbReference type="NCBI Taxonomy" id="13689"/>
    <lineage>
        <taxon>Bacteria</taxon>
        <taxon>Pseudomonadati</taxon>
        <taxon>Pseudomonadota</taxon>
        <taxon>Alphaproteobacteria</taxon>
        <taxon>Sphingomonadales</taxon>
        <taxon>Sphingomonadaceae</taxon>
        <taxon>Sphingomonas</taxon>
    </lineage>
</organism>
<name>A0A7Y2KNX4_SPHPI</name>
<feature type="compositionally biased region" description="Basic and acidic residues" evidence="1">
    <location>
        <begin position="155"/>
        <end position="170"/>
    </location>
</feature>
<protein>
    <submittedName>
        <fullName evidence="2">Phage tail tape measure protein</fullName>
    </submittedName>
</protein>
<reference evidence="2 3" key="1">
    <citation type="submission" date="2020-05" db="EMBL/GenBank/DDBJ databases">
        <title>Draft Genome Sequences of Sphingomonas sp. Isolated from the International Space Station.</title>
        <authorList>
            <person name="Bijlani S."/>
            <person name="Singh N.K."/>
            <person name="Mason C.E."/>
            <person name="Wang C.C."/>
            <person name="Venkateswaran K."/>
        </authorList>
    </citation>
    <scope>NUCLEOTIDE SEQUENCE [LARGE SCALE GENOMIC DNA]</scope>
    <source>
        <strain evidence="2 3">FKI-L5-BR-P1</strain>
    </source>
</reference>
<comment type="caution">
    <text evidence="2">The sequence shown here is derived from an EMBL/GenBank/DDBJ whole genome shotgun (WGS) entry which is preliminary data.</text>
</comment>
<accession>A0A7Y2KNX4</accession>
<dbReference type="EMBL" id="JABEOU010000027">
    <property type="protein sequence ID" value="NNG57260.1"/>
    <property type="molecule type" value="Genomic_DNA"/>
</dbReference>
<dbReference type="Gene3D" id="1.10.287.1490">
    <property type="match status" value="1"/>
</dbReference>
<dbReference type="Proteomes" id="UP000550136">
    <property type="component" value="Unassembled WGS sequence"/>
</dbReference>
<evidence type="ECO:0000256" key="1">
    <source>
        <dbReference type="SAM" id="MobiDB-lite"/>
    </source>
</evidence>
<gene>
    <name evidence="2" type="ORF">HKX06_07700</name>
</gene>
<feature type="non-terminal residue" evidence="2">
    <location>
        <position position="182"/>
    </location>
</feature>
<evidence type="ECO:0000313" key="2">
    <source>
        <dbReference type="EMBL" id="NNG57260.1"/>
    </source>
</evidence>
<dbReference type="AlphaFoldDB" id="A0A7Y2KNX4"/>